<dbReference type="Gene3D" id="1.10.220.30">
    <property type="match status" value="1"/>
</dbReference>
<gene>
    <name evidence="3" type="ordered locus">Ethha_2577</name>
</gene>
<dbReference type="GO" id="GO:0071973">
    <property type="term" value="P:bacterial-type flagellum-dependent cell motility"/>
    <property type="evidence" value="ECO:0007669"/>
    <property type="project" value="InterPro"/>
</dbReference>
<feature type="region of interest" description="Disordered" evidence="1">
    <location>
        <begin position="68"/>
        <end position="98"/>
    </location>
</feature>
<dbReference type="AlphaFoldDB" id="E6U6K0"/>
<feature type="compositionally biased region" description="Basic and acidic residues" evidence="1">
    <location>
        <begin position="69"/>
        <end position="79"/>
    </location>
</feature>
<dbReference type="PRINTS" id="PR00954">
    <property type="entry name" value="FLGMOTORFLIG"/>
</dbReference>
<proteinExistence type="predicted"/>
<evidence type="ECO:0000313" key="4">
    <source>
        <dbReference type="Proteomes" id="UP000001551"/>
    </source>
</evidence>
<dbReference type="Pfam" id="PF01706">
    <property type="entry name" value="FliG_C"/>
    <property type="match status" value="1"/>
</dbReference>
<dbReference type="PANTHER" id="PTHR30534:SF0">
    <property type="entry name" value="FLAGELLAR MOTOR SWITCH PROTEIN FLIG"/>
    <property type="match status" value="1"/>
</dbReference>
<dbReference type="PANTHER" id="PTHR30534">
    <property type="entry name" value="FLAGELLAR MOTOR SWITCH PROTEIN FLIG"/>
    <property type="match status" value="1"/>
</dbReference>
<dbReference type="GO" id="GO:0009288">
    <property type="term" value="C:bacterial-type flagellum"/>
    <property type="evidence" value="ECO:0007669"/>
    <property type="project" value="InterPro"/>
</dbReference>
<dbReference type="STRING" id="663278.Ethha_2577"/>
<sequence length="294" mass="32411">MISLSNVLKSSTVQTGEPILLHDGMADLVRDRSESERRVIWLRREQDIRMQARAEYLRAKVQMMCTGEESGRRQGEKEAGQQLAQAHEQNRARLAEARRRQEEALRAADEDCGRQAEAFARAMVEKIFGQHTDLPEPVPDKPEETRGLLPVSDENQAQPFLLSEPVQAVAAERSTPVEDLPALDAEEVRQAAEHAFSEDAPGPAVFFKDLPGLSARALQKVLKNVRMHDLAVALKGMDAAGCAALLGALPKRAQETARQEMEFLGPVPLEDTAQAQARIEKIAGRLLRSGGLDV</sequence>
<feature type="domain" description="Flagellar motor switch protein FliG C-terminal" evidence="2">
    <location>
        <begin position="207"/>
        <end position="291"/>
    </location>
</feature>
<dbReference type="EMBL" id="CP002400">
    <property type="protein sequence ID" value="ADU28070.1"/>
    <property type="molecule type" value="Genomic_DNA"/>
</dbReference>
<protein>
    <submittedName>
        <fullName evidence="3">Flagellar motor switch protein FliG</fullName>
    </submittedName>
</protein>
<organism evidence="3 4">
    <name type="scientific">Ethanoligenens harbinense (strain DSM 18485 / JCM 12961 / CGMCC 1.5033 / YUAN-3)</name>
    <dbReference type="NCBI Taxonomy" id="663278"/>
    <lineage>
        <taxon>Bacteria</taxon>
        <taxon>Bacillati</taxon>
        <taxon>Bacillota</taxon>
        <taxon>Clostridia</taxon>
        <taxon>Eubacteriales</taxon>
        <taxon>Oscillospiraceae</taxon>
        <taxon>Ethanoligenens</taxon>
    </lineage>
</organism>
<reference evidence="3 4" key="1">
    <citation type="submission" date="2010-12" db="EMBL/GenBank/DDBJ databases">
        <title>Complete sequence of Ethanoligenens harbinense YUAN-3.</title>
        <authorList>
            <person name="Lucas S."/>
            <person name="Copeland A."/>
            <person name="Lapidus A."/>
            <person name="Cheng J.-F."/>
            <person name="Bruce D."/>
            <person name="Goodwin L."/>
            <person name="Pitluck S."/>
            <person name="Chertkov O."/>
            <person name="Misra M."/>
            <person name="Detter J.C."/>
            <person name="Han C."/>
            <person name="Tapia R."/>
            <person name="Land M."/>
            <person name="Hauser L."/>
            <person name="Jeffries C."/>
            <person name="Kyrpides N."/>
            <person name="Ivanova N."/>
            <person name="Mikhailova N."/>
            <person name="Wang A."/>
            <person name="Mouttaki H."/>
            <person name="He Z."/>
            <person name="Zhou J."/>
            <person name="Hemme C.L."/>
            <person name="Woyke T."/>
        </authorList>
    </citation>
    <scope>NUCLEOTIDE SEQUENCE [LARGE SCALE GENOMIC DNA]</scope>
    <source>
        <strain evidence="4">DSM 18485 / JCM 12961 / CGMCC 1.5033 / YUAN-3</strain>
    </source>
</reference>
<dbReference type="KEGG" id="eha:Ethha_2577"/>
<keyword evidence="3" id="KW-0282">Flagellum</keyword>
<keyword evidence="3" id="KW-0969">Cilium</keyword>
<dbReference type="InterPro" id="IPR011002">
    <property type="entry name" value="FliG_a-hlx"/>
</dbReference>
<feature type="compositionally biased region" description="Basic and acidic residues" evidence="1">
    <location>
        <begin position="88"/>
        <end position="98"/>
    </location>
</feature>
<evidence type="ECO:0000256" key="1">
    <source>
        <dbReference type="SAM" id="MobiDB-lite"/>
    </source>
</evidence>
<keyword evidence="4" id="KW-1185">Reference proteome</keyword>
<dbReference type="eggNOG" id="COG1536">
    <property type="taxonomic scope" value="Bacteria"/>
</dbReference>
<dbReference type="InterPro" id="IPR023087">
    <property type="entry name" value="Flg_Motor_Flig_C"/>
</dbReference>
<dbReference type="GO" id="GO:0006935">
    <property type="term" value="P:chemotaxis"/>
    <property type="evidence" value="ECO:0007669"/>
    <property type="project" value="InterPro"/>
</dbReference>
<dbReference type="GO" id="GO:0003774">
    <property type="term" value="F:cytoskeletal motor activity"/>
    <property type="evidence" value="ECO:0007669"/>
    <property type="project" value="InterPro"/>
</dbReference>
<dbReference type="SUPFAM" id="SSF48029">
    <property type="entry name" value="FliG"/>
    <property type="match status" value="1"/>
</dbReference>
<dbReference type="InterPro" id="IPR000090">
    <property type="entry name" value="Flg_Motor_Flig"/>
</dbReference>
<name>E6U6K0_ETHHY</name>
<evidence type="ECO:0000259" key="2">
    <source>
        <dbReference type="Pfam" id="PF01706"/>
    </source>
</evidence>
<accession>E6U6K0</accession>
<evidence type="ECO:0000313" key="3">
    <source>
        <dbReference type="EMBL" id="ADU28070.1"/>
    </source>
</evidence>
<keyword evidence="3" id="KW-0966">Cell projection</keyword>
<dbReference type="Proteomes" id="UP000001551">
    <property type="component" value="Chromosome"/>
</dbReference>
<dbReference type="HOGENOM" id="CLU_945761_0_0_9"/>